<evidence type="ECO:0000313" key="2">
    <source>
        <dbReference type="EMBL" id="ORX48497.1"/>
    </source>
</evidence>
<feature type="compositionally biased region" description="Low complexity" evidence="1">
    <location>
        <begin position="168"/>
        <end position="187"/>
    </location>
</feature>
<name>A0A1X2G9I3_9FUNG</name>
<dbReference type="Proteomes" id="UP000242146">
    <property type="component" value="Unassembled WGS sequence"/>
</dbReference>
<feature type="region of interest" description="Disordered" evidence="1">
    <location>
        <begin position="549"/>
        <end position="569"/>
    </location>
</feature>
<accession>A0A1X2G9I3</accession>
<keyword evidence="3" id="KW-1185">Reference proteome</keyword>
<organism evidence="2 3">
    <name type="scientific">Hesseltinella vesiculosa</name>
    <dbReference type="NCBI Taxonomy" id="101127"/>
    <lineage>
        <taxon>Eukaryota</taxon>
        <taxon>Fungi</taxon>
        <taxon>Fungi incertae sedis</taxon>
        <taxon>Mucoromycota</taxon>
        <taxon>Mucoromycotina</taxon>
        <taxon>Mucoromycetes</taxon>
        <taxon>Mucorales</taxon>
        <taxon>Cunninghamellaceae</taxon>
        <taxon>Hesseltinella</taxon>
    </lineage>
</organism>
<evidence type="ECO:0000256" key="1">
    <source>
        <dbReference type="SAM" id="MobiDB-lite"/>
    </source>
</evidence>
<sequence>MPQYDGFEELKLFLEQNKKPRFKLFCEEYAENITTWSTDLFASEGSILYGIWLERYKELYTIVKNKDLVEKVSHDSSFWKDILDDVKRRKIVTRNLKEKAIDLLGSAATPAAKEISDILLASNHSDIDVPQNTMPIPSNTHLNCLPEHPSPVDQLASSTADSQHHQGSTSASTSSSSNSVHTTPNSSPKLEQPSKLDLQLHDPGPDRFCVDGADISQRFYDFQKMVFEVATSSPGLTMESDTHLILALSSILLLQKNNRMHPAMKSFFGGKLYHRILKHCQTELDMTKTFPRPILVSLFDAAERVSSGDIDRVEACSRIFDLIRSDDCPVDDLDKKLLISITRLLLDLPLNPMNTVMNESELITGYLLPALTHLFQDDDMDVRMRWTATEAADTTKTSVTKKLPDCLVTLYPDSTEDGVNVAYGEVKREGERKNHYLANKDLVRLALFAKGTVDDSTADTAASMAIHAVGRGLTFYLVKIQAEGIYTMAELAHLDVPMAISDIPSYLTKLSTLKNVLHVFYDHCAWTSSDNSASSYPLNWHRPSLSSEDETTIMASKNRKRKNYTGYDP</sequence>
<gene>
    <name evidence="2" type="ORF">DM01DRAFT_1326214</name>
</gene>
<feature type="compositionally biased region" description="Polar residues" evidence="1">
    <location>
        <begin position="130"/>
        <end position="142"/>
    </location>
</feature>
<dbReference type="OrthoDB" id="2370938at2759"/>
<comment type="caution">
    <text evidence="2">The sequence shown here is derived from an EMBL/GenBank/DDBJ whole genome shotgun (WGS) entry which is preliminary data.</text>
</comment>
<dbReference type="AlphaFoldDB" id="A0A1X2G9I3"/>
<feature type="region of interest" description="Disordered" evidence="1">
    <location>
        <begin position="130"/>
        <end position="203"/>
    </location>
</feature>
<reference evidence="2 3" key="1">
    <citation type="submission" date="2016-07" db="EMBL/GenBank/DDBJ databases">
        <title>Pervasive Adenine N6-methylation of Active Genes in Fungi.</title>
        <authorList>
            <consortium name="DOE Joint Genome Institute"/>
            <person name="Mondo S.J."/>
            <person name="Dannebaum R.O."/>
            <person name="Kuo R.C."/>
            <person name="Labutti K."/>
            <person name="Haridas S."/>
            <person name="Kuo A."/>
            <person name="Salamov A."/>
            <person name="Ahrendt S.R."/>
            <person name="Lipzen A."/>
            <person name="Sullivan W."/>
            <person name="Andreopoulos W.B."/>
            <person name="Clum A."/>
            <person name="Lindquist E."/>
            <person name="Daum C."/>
            <person name="Ramamoorthy G.K."/>
            <person name="Gryganskyi A."/>
            <person name="Culley D."/>
            <person name="Magnuson J.K."/>
            <person name="James T.Y."/>
            <person name="O'Malley M.A."/>
            <person name="Stajich J.E."/>
            <person name="Spatafora J.W."/>
            <person name="Visel A."/>
            <person name="Grigoriev I.V."/>
        </authorList>
    </citation>
    <scope>NUCLEOTIDE SEQUENCE [LARGE SCALE GENOMIC DNA]</scope>
    <source>
        <strain evidence="2 3">NRRL 3301</strain>
    </source>
</reference>
<dbReference type="EMBL" id="MCGT01000029">
    <property type="protein sequence ID" value="ORX48497.1"/>
    <property type="molecule type" value="Genomic_DNA"/>
</dbReference>
<evidence type="ECO:0000313" key="3">
    <source>
        <dbReference type="Proteomes" id="UP000242146"/>
    </source>
</evidence>
<feature type="compositionally biased region" description="Polar residues" evidence="1">
    <location>
        <begin position="155"/>
        <end position="167"/>
    </location>
</feature>
<protein>
    <submittedName>
        <fullName evidence="2">Uncharacterized protein</fullName>
    </submittedName>
</protein>
<feature type="compositionally biased region" description="Basic and acidic residues" evidence="1">
    <location>
        <begin position="192"/>
        <end position="203"/>
    </location>
</feature>
<proteinExistence type="predicted"/>